<gene>
    <name evidence="2" type="ORF">K7X08_006189</name>
</gene>
<reference evidence="3" key="1">
    <citation type="journal article" date="2023" name="Proc. Natl. Acad. Sci. U.S.A.">
        <title>Genomic and structural basis for evolution of tropane alkaloid biosynthesis.</title>
        <authorList>
            <person name="Wanga Y.-J."/>
            <person name="Taina T."/>
            <person name="Yua J.-Y."/>
            <person name="Lia J."/>
            <person name="Xua B."/>
            <person name="Chenc J."/>
            <person name="D'Auriad J.C."/>
            <person name="Huanga J.-P."/>
            <person name="Huanga S.-X."/>
        </authorList>
    </citation>
    <scope>NUCLEOTIDE SEQUENCE [LARGE SCALE GENOMIC DNA]</scope>
    <source>
        <strain evidence="3">cv. KIB-2019</strain>
    </source>
</reference>
<name>A0A9Q1MYN3_9SOLA</name>
<proteinExistence type="predicted"/>
<evidence type="ECO:0000313" key="3">
    <source>
        <dbReference type="Proteomes" id="UP001152561"/>
    </source>
</evidence>
<keyword evidence="3" id="KW-1185">Reference proteome</keyword>
<protein>
    <submittedName>
        <fullName evidence="2">Uncharacterized protein</fullName>
    </submittedName>
</protein>
<feature type="region of interest" description="Disordered" evidence="1">
    <location>
        <begin position="101"/>
        <end position="165"/>
    </location>
</feature>
<feature type="compositionally biased region" description="Low complexity" evidence="1">
    <location>
        <begin position="141"/>
        <end position="156"/>
    </location>
</feature>
<organism evidence="2 3">
    <name type="scientific">Anisodus acutangulus</name>
    <dbReference type="NCBI Taxonomy" id="402998"/>
    <lineage>
        <taxon>Eukaryota</taxon>
        <taxon>Viridiplantae</taxon>
        <taxon>Streptophyta</taxon>
        <taxon>Embryophyta</taxon>
        <taxon>Tracheophyta</taxon>
        <taxon>Spermatophyta</taxon>
        <taxon>Magnoliopsida</taxon>
        <taxon>eudicotyledons</taxon>
        <taxon>Gunneridae</taxon>
        <taxon>Pentapetalae</taxon>
        <taxon>asterids</taxon>
        <taxon>lamiids</taxon>
        <taxon>Solanales</taxon>
        <taxon>Solanaceae</taxon>
        <taxon>Solanoideae</taxon>
        <taxon>Hyoscyameae</taxon>
        <taxon>Anisodus</taxon>
    </lineage>
</organism>
<evidence type="ECO:0000256" key="1">
    <source>
        <dbReference type="SAM" id="MobiDB-lite"/>
    </source>
</evidence>
<dbReference type="EMBL" id="JAJAGQ010000002">
    <property type="protein sequence ID" value="KAJ8569612.1"/>
    <property type="molecule type" value="Genomic_DNA"/>
</dbReference>
<comment type="caution">
    <text evidence="2">The sequence shown here is derived from an EMBL/GenBank/DDBJ whole genome shotgun (WGS) entry which is preliminary data.</text>
</comment>
<accession>A0A9Q1MYN3</accession>
<dbReference type="Proteomes" id="UP001152561">
    <property type="component" value="Unassembled WGS sequence"/>
</dbReference>
<sequence>MNILRLIPLLLGNPNPVLEDETDDRWKWFKADPNAKKMNFKKWPLFADWEEIFGKDRATGEFTEGLEDAVEEIERTEAQEVPNDMSLGFPIIVVDEDDASATIEDQAAQEEPNVSTGATQSPFTTQDEPNVSIGAAQSSFNGTTQNAGTQQAQKQGFCTVPRSYQ</sequence>
<dbReference type="PANTHER" id="PTHR46250">
    <property type="entry name" value="MYB/SANT-LIKE DNA-BINDING DOMAIN PROTEIN-RELATED"/>
    <property type="match status" value="1"/>
</dbReference>
<dbReference type="OrthoDB" id="1305449at2759"/>
<evidence type="ECO:0000313" key="2">
    <source>
        <dbReference type="EMBL" id="KAJ8569612.1"/>
    </source>
</evidence>
<dbReference type="AlphaFoldDB" id="A0A9Q1MYN3"/>
<feature type="compositionally biased region" description="Polar residues" evidence="1">
    <location>
        <begin position="112"/>
        <end position="140"/>
    </location>
</feature>
<dbReference type="PANTHER" id="PTHR46250:SF9">
    <property type="entry name" value="MYB_SANT-LIKE DOMAIN-CONTAINING PROTEIN"/>
    <property type="match status" value="1"/>
</dbReference>